<sequence>MPRLLSSGRPRVAFTFAPLLAGIVTLVACTSEADHDDTDVGEGAFSSNQATLLDFDFDGELVTASSWNDNQTIQDQLLYTIGHLNADKSVGRLDNLVLSNVRRSTEAGGKIKITYHAKLPVAWGRKTNLPSTYSFTLPRDVSTSGVTAFTDAHKTSCVDWGAHDVDSGSMWYYFRPRNSGCSFAPGEVITTTATATRSTQNTTGKYPEYHKVWEDNALEVVAIFGKFEDGATSPSDAGISAYNSFVASMARELAGFSVVTTPATIPASPGVSAPDIQFDATLADGKKVKVTALLVDNIASTPRSFDVRYEALSPTADVIAYNGHAGLGQNVRALARKGRFVSGKYQIIFMNGCDTFAYVDGSLAQTRAALNPDDPTGTKYMEFVTNAMPSFFQSMSNASTTLFKGLLSYSAPKTYDKIFEGIDTREVVLVTGEEDNVFTPGMPIGSNGTGGVDGGAGDGGSGATGTFTPFEESGTLAKNESKSYVYDVPAGTYKVDLSGTGDADLYVRKDQAATKSLYDCRPYKAGSVESCSVTFATAGKLHVMVNGYAAQSTYTVKGSKP</sequence>
<keyword evidence="3" id="KW-0378">Hydrolase</keyword>
<dbReference type="Pfam" id="PF04151">
    <property type="entry name" value="PPC"/>
    <property type="match status" value="1"/>
</dbReference>
<dbReference type="GO" id="GO:0006508">
    <property type="term" value="P:proteolysis"/>
    <property type="evidence" value="ECO:0007669"/>
    <property type="project" value="UniProtKB-KW"/>
</dbReference>
<accession>A0A0K1PJ57</accession>
<feature type="signal peptide" evidence="1">
    <location>
        <begin position="1"/>
        <end position="21"/>
    </location>
</feature>
<dbReference type="KEGG" id="llu:AKJ09_00219"/>
<feature type="chain" id="PRO_5005465824" evidence="1">
    <location>
        <begin position="22"/>
        <end position="561"/>
    </location>
</feature>
<proteinExistence type="predicted"/>
<keyword evidence="1" id="KW-0732">Signal</keyword>
<keyword evidence="3" id="KW-0645">Protease</keyword>
<gene>
    <name evidence="3" type="ORF">AKJ09_00219</name>
</gene>
<dbReference type="GO" id="GO:0008233">
    <property type="term" value="F:peptidase activity"/>
    <property type="evidence" value="ECO:0007669"/>
    <property type="project" value="UniProtKB-KW"/>
</dbReference>
<feature type="domain" description="Peptidase C-terminal archaeal/bacterial" evidence="2">
    <location>
        <begin position="488"/>
        <end position="547"/>
    </location>
</feature>
<evidence type="ECO:0000313" key="3">
    <source>
        <dbReference type="EMBL" id="AKU93555.1"/>
    </source>
</evidence>
<evidence type="ECO:0000259" key="2">
    <source>
        <dbReference type="Pfam" id="PF04151"/>
    </source>
</evidence>
<dbReference type="OrthoDB" id="5289073at2"/>
<dbReference type="AlphaFoldDB" id="A0A0K1PJ57"/>
<name>A0A0K1PJ57_9BACT</name>
<protein>
    <submittedName>
        <fullName evidence="3">Alkaline serine protease</fullName>
    </submittedName>
</protein>
<organism evidence="3 4">
    <name type="scientific">Labilithrix luteola</name>
    <dbReference type="NCBI Taxonomy" id="1391654"/>
    <lineage>
        <taxon>Bacteria</taxon>
        <taxon>Pseudomonadati</taxon>
        <taxon>Myxococcota</taxon>
        <taxon>Polyangia</taxon>
        <taxon>Polyangiales</taxon>
        <taxon>Labilitrichaceae</taxon>
        <taxon>Labilithrix</taxon>
    </lineage>
</organism>
<evidence type="ECO:0000313" key="4">
    <source>
        <dbReference type="Proteomes" id="UP000064967"/>
    </source>
</evidence>
<dbReference type="Gene3D" id="2.60.120.380">
    <property type="match status" value="1"/>
</dbReference>
<dbReference type="EMBL" id="CP012333">
    <property type="protein sequence ID" value="AKU93555.1"/>
    <property type="molecule type" value="Genomic_DNA"/>
</dbReference>
<dbReference type="PROSITE" id="PS51257">
    <property type="entry name" value="PROKAR_LIPOPROTEIN"/>
    <property type="match status" value="1"/>
</dbReference>
<dbReference type="STRING" id="1391654.AKJ09_00219"/>
<keyword evidence="4" id="KW-1185">Reference proteome</keyword>
<dbReference type="InterPro" id="IPR007280">
    <property type="entry name" value="Peptidase_C_arc/bac"/>
</dbReference>
<dbReference type="RefSeq" id="WP_146645236.1">
    <property type="nucleotide sequence ID" value="NZ_CP012333.1"/>
</dbReference>
<reference evidence="3 4" key="1">
    <citation type="submission" date="2015-08" db="EMBL/GenBank/DDBJ databases">
        <authorList>
            <person name="Babu N.S."/>
            <person name="Beckwith C.J."/>
            <person name="Beseler K.G."/>
            <person name="Brison A."/>
            <person name="Carone J.V."/>
            <person name="Caskin T.P."/>
            <person name="Diamond M."/>
            <person name="Durham M.E."/>
            <person name="Foxe J.M."/>
            <person name="Go M."/>
            <person name="Henderson B.A."/>
            <person name="Jones I.B."/>
            <person name="McGettigan J.A."/>
            <person name="Micheletti S.J."/>
            <person name="Nasrallah M.E."/>
            <person name="Ortiz D."/>
            <person name="Piller C.R."/>
            <person name="Privatt S.R."/>
            <person name="Schneider S.L."/>
            <person name="Sharp S."/>
            <person name="Smith T.C."/>
            <person name="Stanton J.D."/>
            <person name="Ullery H.E."/>
            <person name="Wilson R.J."/>
            <person name="Serrano M.G."/>
            <person name="Buck G."/>
            <person name="Lee V."/>
            <person name="Wang Y."/>
            <person name="Carvalho R."/>
            <person name="Voegtly L."/>
            <person name="Shi R."/>
            <person name="Duckworth R."/>
            <person name="Johnson A."/>
            <person name="Loviza R."/>
            <person name="Walstead R."/>
            <person name="Shah Z."/>
            <person name="Kiflezghi M."/>
            <person name="Wade K."/>
            <person name="Ball S.L."/>
            <person name="Bradley K.W."/>
            <person name="Asai D.J."/>
            <person name="Bowman C.A."/>
            <person name="Russell D.A."/>
            <person name="Pope W.H."/>
            <person name="Jacobs-Sera D."/>
            <person name="Hendrix R.W."/>
            <person name="Hatfull G.F."/>
        </authorList>
    </citation>
    <scope>NUCLEOTIDE SEQUENCE [LARGE SCALE GENOMIC DNA]</scope>
    <source>
        <strain evidence="3 4">DSM 27648</strain>
    </source>
</reference>
<evidence type="ECO:0000256" key="1">
    <source>
        <dbReference type="SAM" id="SignalP"/>
    </source>
</evidence>
<dbReference type="Proteomes" id="UP000064967">
    <property type="component" value="Chromosome"/>
</dbReference>